<dbReference type="Proteomes" id="UP001316087">
    <property type="component" value="Unassembled WGS sequence"/>
</dbReference>
<dbReference type="InterPro" id="IPR036249">
    <property type="entry name" value="Thioredoxin-like_sf"/>
</dbReference>
<evidence type="ECO:0000313" key="2">
    <source>
        <dbReference type="EMBL" id="MCH7321898.1"/>
    </source>
</evidence>
<proteinExistence type="predicted"/>
<evidence type="ECO:0000259" key="1">
    <source>
        <dbReference type="Pfam" id="PF08534"/>
    </source>
</evidence>
<accession>A0ABS9UCD1</accession>
<dbReference type="SUPFAM" id="SSF52833">
    <property type="entry name" value="Thioredoxin-like"/>
    <property type="match status" value="1"/>
</dbReference>
<keyword evidence="3" id="KW-1185">Reference proteome</keyword>
<organism evidence="2 3">
    <name type="scientific">Solibacillus palustris</name>
    <dbReference type="NCBI Taxonomy" id="2908203"/>
    <lineage>
        <taxon>Bacteria</taxon>
        <taxon>Bacillati</taxon>
        <taxon>Bacillota</taxon>
        <taxon>Bacilli</taxon>
        <taxon>Bacillales</taxon>
        <taxon>Caryophanaceae</taxon>
        <taxon>Solibacillus</taxon>
    </lineage>
</organism>
<sequence>MPHLQSFATKLSENSQLIGVNLTKRDHGEEALQKFVEKFSITFPILLDVDDIFGESYGVISIPTTVVLKDGVEIHRFVGPVSEQQLRKLVEN</sequence>
<evidence type="ECO:0000313" key="3">
    <source>
        <dbReference type="Proteomes" id="UP001316087"/>
    </source>
</evidence>
<dbReference type="Pfam" id="PF08534">
    <property type="entry name" value="Redoxin"/>
    <property type="match status" value="1"/>
</dbReference>
<dbReference type="EMBL" id="JAKZFC010000002">
    <property type="protein sequence ID" value="MCH7321898.1"/>
    <property type="molecule type" value="Genomic_DNA"/>
</dbReference>
<feature type="domain" description="Redoxin" evidence="1">
    <location>
        <begin position="1"/>
        <end position="83"/>
    </location>
</feature>
<gene>
    <name evidence="2" type="ORF">LZ480_08330</name>
</gene>
<protein>
    <submittedName>
        <fullName evidence="2">TlpA family protein disulfide reductase</fullName>
    </submittedName>
</protein>
<dbReference type="CDD" id="cd02966">
    <property type="entry name" value="TlpA_like_family"/>
    <property type="match status" value="1"/>
</dbReference>
<dbReference type="InterPro" id="IPR013740">
    <property type="entry name" value="Redoxin"/>
</dbReference>
<reference evidence="2 3" key="1">
    <citation type="submission" date="2022-03" db="EMBL/GenBank/DDBJ databases">
        <authorList>
            <person name="Jo J.-H."/>
            <person name="Im W.-T."/>
        </authorList>
    </citation>
    <scope>NUCLEOTIDE SEQUENCE [LARGE SCALE GENOMIC DNA]</scope>
    <source>
        <strain evidence="2 3">MA9</strain>
    </source>
</reference>
<dbReference type="Gene3D" id="3.40.30.10">
    <property type="entry name" value="Glutaredoxin"/>
    <property type="match status" value="1"/>
</dbReference>
<name>A0ABS9UCD1_9BACL</name>
<comment type="caution">
    <text evidence="2">The sequence shown here is derived from an EMBL/GenBank/DDBJ whole genome shotgun (WGS) entry which is preliminary data.</text>
</comment>